<evidence type="ECO:0000256" key="6">
    <source>
        <dbReference type="ARBA" id="ARBA00023136"/>
    </source>
</evidence>
<comment type="function">
    <text evidence="7">Part of the twin-arginine translocation (Tat) system that transports large folded proteins containing a characteristic twin-arginine motif in their signal peptide across membranes. Together with TatB, TatC is part of a receptor directly interacting with Tat signal peptides.</text>
</comment>
<dbReference type="GO" id="GO:0065002">
    <property type="term" value="P:intracellular protein transmembrane transport"/>
    <property type="evidence" value="ECO:0007669"/>
    <property type="project" value="TreeGrafter"/>
</dbReference>
<keyword evidence="6 7" id="KW-0472">Membrane</keyword>
<sequence>MGILAHIRELRKRLVLILVGIVIGTVPGWYLYDPVMSFIQKPVSAAGDSSLGLNFPTIGSAFDLKLTVAIWIAVLITSPWWIVQLGLFIAPALRRKEKVYVVIFGIVGVVLFSCGAVSGVWMAPRAVEILQSFVPDGGVSLLQANTYVTFYMRLVIAFGVSFLLPELLVVVNFLGLMSAKTMIHGWRWATVIAFVFAAIANPLPSPWPMVVQALFLLFLYLLAVLISWIRERYLAKVARRQAIKDHA</sequence>
<dbReference type="PANTHER" id="PTHR30371:SF0">
    <property type="entry name" value="SEC-INDEPENDENT PROTEIN TRANSLOCASE PROTEIN TATC, CHLOROPLASTIC-RELATED"/>
    <property type="match status" value="1"/>
</dbReference>
<keyword evidence="4 7" id="KW-1133">Transmembrane helix</keyword>
<accession>A0A6H2ENQ1</accession>
<name>A0A6H2ENQ1_9ACTO</name>
<evidence type="ECO:0000256" key="5">
    <source>
        <dbReference type="ARBA" id="ARBA00023010"/>
    </source>
</evidence>
<keyword evidence="9" id="KW-1185">Reference proteome</keyword>
<dbReference type="GO" id="GO:0033281">
    <property type="term" value="C:TAT protein transport complex"/>
    <property type="evidence" value="ECO:0007669"/>
    <property type="project" value="UniProtKB-UniRule"/>
</dbReference>
<dbReference type="Pfam" id="PF00902">
    <property type="entry name" value="TatC"/>
    <property type="match status" value="1"/>
</dbReference>
<dbReference type="PANTHER" id="PTHR30371">
    <property type="entry name" value="SEC-INDEPENDENT PROTEIN TRANSLOCASE PROTEIN TATC"/>
    <property type="match status" value="1"/>
</dbReference>
<dbReference type="HAMAP" id="MF_00902">
    <property type="entry name" value="TatC"/>
    <property type="match status" value="1"/>
</dbReference>
<comment type="subcellular location">
    <subcellularLocation>
        <location evidence="7">Cell membrane</location>
        <topology evidence="7">Multi-pass membrane protein</topology>
    </subcellularLocation>
    <subcellularLocation>
        <location evidence="1">Membrane</location>
        <topology evidence="1">Multi-pass membrane protein</topology>
    </subcellularLocation>
</comment>
<evidence type="ECO:0000256" key="4">
    <source>
        <dbReference type="ARBA" id="ARBA00022989"/>
    </source>
</evidence>
<reference evidence="8 9" key="1">
    <citation type="submission" date="2020-03" db="EMBL/GenBank/DDBJ databases">
        <title>Complete genome of Arcanobacterium buesumensis sp. nov. strain 2701.</title>
        <authorList>
            <person name="Borowiak M."/>
            <person name="Alssahen M."/>
            <person name="Laemmler C."/>
            <person name="Malorny B."/>
            <person name="Hassan A."/>
            <person name="Prenger-Berninghoff E."/>
            <person name="Ploetz M."/>
            <person name="Abdulmawjood A."/>
        </authorList>
    </citation>
    <scope>NUCLEOTIDE SEQUENCE [LARGE SCALE GENOMIC DNA]</scope>
    <source>
        <strain evidence="8 9">2701</strain>
    </source>
</reference>
<dbReference type="NCBIfam" id="TIGR00945">
    <property type="entry name" value="tatC"/>
    <property type="match status" value="1"/>
</dbReference>
<dbReference type="InterPro" id="IPR002033">
    <property type="entry name" value="TatC"/>
</dbReference>
<evidence type="ECO:0000256" key="1">
    <source>
        <dbReference type="ARBA" id="ARBA00004141"/>
    </source>
</evidence>
<proteinExistence type="inferred from homology"/>
<dbReference type="AlphaFoldDB" id="A0A6H2ENQ1"/>
<keyword evidence="2 7" id="KW-0812">Transmembrane</keyword>
<comment type="similarity">
    <text evidence="7">Belongs to the TatC family.</text>
</comment>
<dbReference type="PRINTS" id="PR01840">
    <property type="entry name" value="TATCFAMILY"/>
</dbReference>
<evidence type="ECO:0000256" key="2">
    <source>
        <dbReference type="ARBA" id="ARBA00022692"/>
    </source>
</evidence>
<feature type="transmembrane region" description="Helical" evidence="7">
    <location>
        <begin position="186"/>
        <end position="203"/>
    </location>
</feature>
<evidence type="ECO:0000313" key="9">
    <source>
        <dbReference type="Proteomes" id="UP000502298"/>
    </source>
</evidence>
<dbReference type="EMBL" id="CP050804">
    <property type="protein sequence ID" value="QJC22708.1"/>
    <property type="molecule type" value="Genomic_DNA"/>
</dbReference>
<protein>
    <recommendedName>
        <fullName evidence="7">Sec-independent protein translocase protein TatC</fullName>
    </recommendedName>
</protein>
<feature type="transmembrane region" description="Helical" evidence="7">
    <location>
        <begin position="209"/>
        <end position="229"/>
    </location>
</feature>
<dbReference type="KEGG" id="arca:HC352_06415"/>
<keyword evidence="5 7" id="KW-0811">Translocation</keyword>
<dbReference type="GO" id="GO:0009977">
    <property type="term" value="F:proton motive force dependent protein transmembrane transporter activity"/>
    <property type="evidence" value="ECO:0007669"/>
    <property type="project" value="TreeGrafter"/>
</dbReference>
<keyword evidence="7" id="KW-0813">Transport</keyword>
<feature type="transmembrane region" description="Helical" evidence="7">
    <location>
        <begin position="14"/>
        <end position="32"/>
    </location>
</feature>
<feature type="transmembrane region" description="Helical" evidence="7">
    <location>
        <begin position="68"/>
        <end position="93"/>
    </location>
</feature>
<feature type="transmembrane region" description="Helical" evidence="7">
    <location>
        <begin position="150"/>
        <end position="174"/>
    </location>
</feature>
<keyword evidence="7" id="KW-1003">Cell membrane</keyword>
<evidence type="ECO:0000256" key="7">
    <source>
        <dbReference type="HAMAP-Rule" id="MF_00902"/>
    </source>
</evidence>
<comment type="subunit">
    <text evidence="7">The Tat system comprises two distinct complexes: a TatABC complex, containing multiple copies of TatA, TatB and TatC subunits, and a separate TatA complex, containing only TatA subunits. Substrates initially bind to the TatABC complex, which probably triggers association of the separate TatA complex to form the active translocon.</text>
</comment>
<evidence type="ECO:0000256" key="3">
    <source>
        <dbReference type="ARBA" id="ARBA00022927"/>
    </source>
</evidence>
<keyword evidence="3 7" id="KW-0653">Protein transport</keyword>
<feature type="transmembrane region" description="Helical" evidence="7">
    <location>
        <begin position="100"/>
        <end position="123"/>
    </location>
</feature>
<gene>
    <name evidence="7 8" type="primary">tatC</name>
    <name evidence="8" type="ORF">HC352_06415</name>
</gene>
<dbReference type="GO" id="GO:0043953">
    <property type="term" value="P:protein transport by the Tat complex"/>
    <property type="evidence" value="ECO:0007669"/>
    <property type="project" value="UniProtKB-UniRule"/>
</dbReference>
<evidence type="ECO:0000313" key="8">
    <source>
        <dbReference type="EMBL" id="QJC22708.1"/>
    </source>
</evidence>
<dbReference type="Proteomes" id="UP000502298">
    <property type="component" value="Chromosome"/>
</dbReference>
<organism evidence="8 9">
    <name type="scientific">Arcanobacterium buesumense</name>
    <dbReference type="NCBI Taxonomy" id="2722751"/>
    <lineage>
        <taxon>Bacteria</taxon>
        <taxon>Bacillati</taxon>
        <taxon>Actinomycetota</taxon>
        <taxon>Actinomycetes</taxon>
        <taxon>Actinomycetales</taxon>
        <taxon>Actinomycetaceae</taxon>
        <taxon>Arcanobacterium</taxon>
    </lineage>
</organism>